<reference evidence="3 4" key="1">
    <citation type="submission" date="2016-10" db="EMBL/GenBank/DDBJ databases">
        <authorList>
            <person name="de Groot N.N."/>
        </authorList>
    </citation>
    <scope>NUCLEOTIDE SEQUENCE [LARGE SCALE GENOMIC DNA]</scope>
    <source>
        <strain evidence="3 4">DSM 21800</strain>
    </source>
</reference>
<feature type="transmembrane region" description="Helical" evidence="2">
    <location>
        <begin position="22"/>
        <end position="43"/>
    </location>
</feature>
<keyword evidence="2" id="KW-0472">Membrane</keyword>
<accession>A0A1H1S1N4</accession>
<organism evidence="3 4">
    <name type="scientific">Microlunatus soli</name>
    <dbReference type="NCBI Taxonomy" id="630515"/>
    <lineage>
        <taxon>Bacteria</taxon>
        <taxon>Bacillati</taxon>
        <taxon>Actinomycetota</taxon>
        <taxon>Actinomycetes</taxon>
        <taxon>Propionibacteriales</taxon>
        <taxon>Propionibacteriaceae</taxon>
        <taxon>Microlunatus</taxon>
    </lineage>
</organism>
<feature type="region of interest" description="Disordered" evidence="1">
    <location>
        <begin position="285"/>
        <end position="335"/>
    </location>
</feature>
<keyword evidence="4" id="KW-1185">Reference proteome</keyword>
<protein>
    <submittedName>
        <fullName evidence="3">Uncharacterized protein</fullName>
    </submittedName>
</protein>
<proteinExistence type="predicted"/>
<gene>
    <name evidence="3" type="ORF">SAMN04489812_1851</name>
</gene>
<dbReference type="RefSeq" id="WP_157683328.1">
    <property type="nucleotide sequence ID" value="NZ_LT629772.1"/>
</dbReference>
<evidence type="ECO:0000256" key="1">
    <source>
        <dbReference type="SAM" id="MobiDB-lite"/>
    </source>
</evidence>
<keyword evidence="2" id="KW-1133">Transmembrane helix</keyword>
<keyword evidence="2" id="KW-0812">Transmembrane</keyword>
<feature type="region of interest" description="Disordered" evidence="1">
    <location>
        <begin position="249"/>
        <end position="269"/>
    </location>
</feature>
<dbReference type="STRING" id="630515.SAMN04489812_1851"/>
<sequence length="352" mass="36913">MDPGPAGGQAVAADPTRRRRNLIIAAVAVLLVIALVLTLITVLNQRRSAATDDAVTGAVRGYLSAIADGDSQRALGYLADRPDNTDLLTDQALAASEKIAPITAISVPDIEDGARTVQAWYKIGDQRYHQEFTVRPGGDAFLIEDGTAVVDLADLPEGLTYRLNGEPVKSGSAEVFPGSYRITSTSTYLSLGSHTTFAAAARDRVALTVNPELNDDGTAAVRKALSTAVQDCLATTTLKAGCGLTISAAGPNGSTVKEDSVQRSLPAESKERLGEIGVFLDPKDPTLVRTEGIPGSVQTSASCESEKKGKKSKKSKKKAKTKTEDCTITGSGTSLATPTARLADDKITIGWR</sequence>
<dbReference type="AlphaFoldDB" id="A0A1H1S1N4"/>
<dbReference type="OrthoDB" id="3721275at2"/>
<dbReference type="Proteomes" id="UP000199103">
    <property type="component" value="Chromosome I"/>
</dbReference>
<feature type="compositionally biased region" description="Polar residues" evidence="1">
    <location>
        <begin position="326"/>
        <end position="335"/>
    </location>
</feature>
<dbReference type="EMBL" id="LT629772">
    <property type="protein sequence ID" value="SDS41940.1"/>
    <property type="molecule type" value="Genomic_DNA"/>
</dbReference>
<name>A0A1H1S1N4_9ACTN</name>
<evidence type="ECO:0000313" key="3">
    <source>
        <dbReference type="EMBL" id="SDS41940.1"/>
    </source>
</evidence>
<evidence type="ECO:0000256" key="2">
    <source>
        <dbReference type="SAM" id="Phobius"/>
    </source>
</evidence>
<feature type="compositionally biased region" description="Basic residues" evidence="1">
    <location>
        <begin position="308"/>
        <end position="320"/>
    </location>
</feature>
<evidence type="ECO:0000313" key="4">
    <source>
        <dbReference type="Proteomes" id="UP000199103"/>
    </source>
</evidence>